<dbReference type="EMBL" id="JAVDWV010000011">
    <property type="protein sequence ID" value="MDR7155694.1"/>
    <property type="molecule type" value="Genomic_DNA"/>
</dbReference>
<proteinExistence type="predicted"/>
<feature type="domain" description="Transposase IS4-like" evidence="3">
    <location>
        <begin position="212"/>
        <end position="343"/>
    </location>
</feature>
<evidence type="ECO:0000256" key="1">
    <source>
        <dbReference type="SAM" id="MobiDB-lite"/>
    </source>
</evidence>
<dbReference type="NCBIfam" id="NF033580">
    <property type="entry name" value="transpos_IS5_3"/>
    <property type="match status" value="1"/>
</dbReference>
<dbReference type="PANTHER" id="PTHR33055">
    <property type="entry name" value="TRANSPOSASE FOR INSERTION SEQUENCE ELEMENT IS1111A"/>
    <property type="match status" value="1"/>
</dbReference>
<sequence>MEWIPPTDGIECANVMFPNITAEEKTSMGEVSIIGLNLAKRVFQVHGACPNGRALLRKKLSRGQLLPFLSQQSRCIVAIEACASAHFWERAIQELGHEVRLIPPIYVKPFVKRQKDDAADAEAIAEAAVRPNMRFVALKSPEQQAGAMVFRTRDLLVRQRTQLVNALLGDRSCDPSRDHGGQRPLQHRQYHSSRPCLGSGRKRGTHRRALGRSRGGFTSKLHCLTDALGRPLAFHLTVGEAADCKAYGALIGLAERTPDALLADKGFDAAAIRADLAERKIKAVIPGRSNRRVKIENDRVLYKQRNRIERMFGHLKINRAIATRYDQLANSFLGMVHIATARFWLKFVHAA</sequence>
<feature type="domain" description="Transposase IS110-like N-terminal" evidence="2">
    <location>
        <begin position="39"/>
        <end position="167"/>
    </location>
</feature>
<evidence type="ECO:0000259" key="2">
    <source>
        <dbReference type="Pfam" id="PF01548"/>
    </source>
</evidence>
<dbReference type="Proteomes" id="UP001267638">
    <property type="component" value="Unassembled WGS sequence"/>
</dbReference>
<dbReference type="InterPro" id="IPR047650">
    <property type="entry name" value="Transpos_IS110"/>
</dbReference>
<dbReference type="Pfam" id="PF01609">
    <property type="entry name" value="DDE_Tnp_1"/>
    <property type="match status" value="1"/>
</dbReference>
<dbReference type="Pfam" id="PF01548">
    <property type="entry name" value="DEDD_Tnp_IS110"/>
    <property type="match status" value="1"/>
</dbReference>
<keyword evidence="5" id="KW-1185">Reference proteome</keyword>
<gene>
    <name evidence="4" type="ORF">J2W40_002530</name>
</gene>
<dbReference type="InterPro" id="IPR002559">
    <property type="entry name" value="Transposase_11"/>
</dbReference>
<dbReference type="InterPro" id="IPR002525">
    <property type="entry name" value="Transp_IS110-like_N"/>
</dbReference>
<comment type="caution">
    <text evidence="4">The sequence shown here is derived from an EMBL/GenBank/DDBJ whole genome shotgun (WGS) entry which is preliminary data.</text>
</comment>
<name>A0ABU1X352_SPHXE</name>
<feature type="region of interest" description="Disordered" evidence="1">
    <location>
        <begin position="173"/>
        <end position="213"/>
    </location>
</feature>
<reference evidence="4 5" key="1">
    <citation type="submission" date="2023-07" db="EMBL/GenBank/DDBJ databases">
        <title>Sorghum-associated microbial communities from plants grown in Nebraska, USA.</title>
        <authorList>
            <person name="Schachtman D."/>
        </authorList>
    </citation>
    <scope>NUCLEOTIDE SEQUENCE [LARGE SCALE GENOMIC DNA]</scope>
    <source>
        <strain evidence="4 5">4256</strain>
    </source>
</reference>
<protein>
    <submittedName>
        <fullName evidence="4">Transposase</fullName>
    </submittedName>
</protein>
<organism evidence="4 5">
    <name type="scientific">Sphingobium xenophagum</name>
    <dbReference type="NCBI Taxonomy" id="121428"/>
    <lineage>
        <taxon>Bacteria</taxon>
        <taxon>Pseudomonadati</taxon>
        <taxon>Pseudomonadota</taxon>
        <taxon>Alphaproteobacteria</taxon>
        <taxon>Sphingomonadales</taxon>
        <taxon>Sphingomonadaceae</taxon>
        <taxon>Sphingobium</taxon>
    </lineage>
</organism>
<feature type="compositionally biased region" description="Basic residues" evidence="1">
    <location>
        <begin position="200"/>
        <end position="211"/>
    </location>
</feature>
<accession>A0ABU1X352</accession>
<evidence type="ECO:0000313" key="5">
    <source>
        <dbReference type="Proteomes" id="UP001267638"/>
    </source>
</evidence>
<evidence type="ECO:0000259" key="3">
    <source>
        <dbReference type="Pfam" id="PF01609"/>
    </source>
</evidence>
<evidence type="ECO:0000313" key="4">
    <source>
        <dbReference type="EMBL" id="MDR7155694.1"/>
    </source>
</evidence>
<dbReference type="PANTHER" id="PTHR33055:SF3">
    <property type="entry name" value="PUTATIVE TRANSPOSASE FOR IS117-RELATED"/>
    <property type="match status" value="1"/>
</dbReference>